<evidence type="ECO:0000313" key="2">
    <source>
        <dbReference type="Proteomes" id="UP000031982"/>
    </source>
</evidence>
<proteinExistence type="predicted"/>
<name>A0ABR5APE9_BACBA</name>
<accession>A0ABR5APE9</accession>
<dbReference type="Proteomes" id="UP000031982">
    <property type="component" value="Unassembled WGS sequence"/>
</dbReference>
<dbReference type="GeneID" id="92778663"/>
<dbReference type="RefSeq" id="WP_041114484.1">
    <property type="nucleotide sequence ID" value="NZ_JARLVI010000006.1"/>
</dbReference>
<evidence type="ECO:0008006" key="3">
    <source>
        <dbReference type="Google" id="ProtNLM"/>
    </source>
</evidence>
<organism evidence="1 2">
    <name type="scientific">Bacillus badius</name>
    <dbReference type="NCBI Taxonomy" id="1455"/>
    <lineage>
        <taxon>Bacteria</taxon>
        <taxon>Bacillati</taxon>
        <taxon>Bacillota</taxon>
        <taxon>Bacilli</taxon>
        <taxon>Bacillales</taxon>
        <taxon>Bacillaceae</taxon>
        <taxon>Pseudobacillus</taxon>
    </lineage>
</organism>
<protein>
    <recommendedName>
        <fullName evidence="3">Hydrolase</fullName>
    </recommendedName>
</protein>
<sequence>MLTITQQSIIFIGDNDHHYNQEYLNSLAEKANIEIAAYEQVDHQLNHQQGALASIAILESITLKVKEFILQSNHGEERL</sequence>
<comment type="caution">
    <text evidence="1">The sequence shown here is derived from an EMBL/GenBank/DDBJ whole genome shotgun (WGS) entry which is preliminary data.</text>
</comment>
<keyword evidence="2" id="KW-1185">Reference proteome</keyword>
<evidence type="ECO:0000313" key="1">
    <source>
        <dbReference type="EMBL" id="KIL74217.1"/>
    </source>
</evidence>
<gene>
    <name evidence="1" type="ORF">SD77_2872</name>
</gene>
<dbReference type="EMBL" id="JXLP01000024">
    <property type="protein sequence ID" value="KIL74217.1"/>
    <property type="molecule type" value="Genomic_DNA"/>
</dbReference>
<reference evidence="1 2" key="1">
    <citation type="submission" date="2015-01" db="EMBL/GenBank/DDBJ databases">
        <title>Genome Assembly of Bacillus badius MTCC 1458.</title>
        <authorList>
            <person name="Verma A."/>
            <person name="Khatri I."/>
            <person name="Mual P."/>
            <person name="Subramanian S."/>
            <person name="Krishnamurthi S."/>
        </authorList>
    </citation>
    <scope>NUCLEOTIDE SEQUENCE [LARGE SCALE GENOMIC DNA]</scope>
    <source>
        <strain evidence="1 2">MTCC 1458</strain>
    </source>
</reference>